<dbReference type="Proteomes" id="UP001642360">
    <property type="component" value="Unassembled WGS sequence"/>
</dbReference>
<dbReference type="Pfam" id="PF12146">
    <property type="entry name" value="Hydrolase_4"/>
    <property type="match status" value="1"/>
</dbReference>
<protein>
    <recommendedName>
        <fullName evidence="2">Serine aminopeptidase S33 domain-containing protein</fullName>
    </recommendedName>
</protein>
<gene>
    <name evidence="3" type="ORF">ILEXP_LOCUS32430</name>
</gene>
<dbReference type="SUPFAM" id="SSF53474">
    <property type="entry name" value="alpha/beta-Hydrolases"/>
    <property type="match status" value="1"/>
</dbReference>
<organism evidence="3 4">
    <name type="scientific">Ilex paraguariensis</name>
    <name type="common">yerba mate</name>
    <dbReference type="NCBI Taxonomy" id="185542"/>
    <lineage>
        <taxon>Eukaryota</taxon>
        <taxon>Viridiplantae</taxon>
        <taxon>Streptophyta</taxon>
        <taxon>Embryophyta</taxon>
        <taxon>Tracheophyta</taxon>
        <taxon>Spermatophyta</taxon>
        <taxon>Magnoliopsida</taxon>
        <taxon>eudicotyledons</taxon>
        <taxon>Gunneridae</taxon>
        <taxon>Pentapetalae</taxon>
        <taxon>asterids</taxon>
        <taxon>campanulids</taxon>
        <taxon>Aquifoliales</taxon>
        <taxon>Aquifoliaceae</taxon>
        <taxon>Ilex</taxon>
    </lineage>
</organism>
<dbReference type="InterPro" id="IPR022742">
    <property type="entry name" value="Hydrolase_4"/>
</dbReference>
<dbReference type="AlphaFoldDB" id="A0ABC8T1Y6"/>
<dbReference type="Gene3D" id="3.40.50.1820">
    <property type="entry name" value="alpha/beta hydrolase"/>
    <property type="match status" value="1"/>
</dbReference>
<dbReference type="InterPro" id="IPR029058">
    <property type="entry name" value="AB_hydrolase_fold"/>
</dbReference>
<evidence type="ECO:0000256" key="1">
    <source>
        <dbReference type="SAM" id="Phobius"/>
    </source>
</evidence>
<name>A0ABC8T1Y6_9AQUA</name>
<sequence length="311" mass="33801">MASVIANLWVSPYFALHSEGKPWSSVVVPVRSTLGSGDSAVLSSNSVEVNGNSSVGEKGKAESLIEVGNERLGSAVEQKLSVQDVDKLEVLWDDGYGTQSVKDYLDLAKEMIKPDGGPPRWFCPVSCGCPLKDSPVLLFLPGMDGVGLGLILHHQALGKVFEVRCLHIPVYDRTPFEDLVKFVEKAVRLEHASSPNKPIYLLGDSFGGCLALAVAARNPMIDLVVILSNPATSFGRSQLQPLLPLLETLPDEFHVTVPYLLSFIMGTFLNNLLLSLVVGFKILVGFESITTSWKHLNASNRGMLVDWLLCQ</sequence>
<comment type="caution">
    <text evidence="3">The sequence shown here is derived from an EMBL/GenBank/DDBJ whole genome shotgun (WGS) entry which is preliminary data.</text>
</comment>
<feature type="domain" description="Serine aminopeptidase S33" evidence="2">
    <location>
        <begin position="176"/>
        <end position="257"/>
    </location>
</feature>
<dbReference type="PANTHER" id="PTHR22753:SF14">
    <property type="entry name" value="MONOACYLGLYCEROL_DIACYLGLYCEROL O-ACYLTRANSFERASE"/>
    <property type="match status" value="1"/>
</dbReference>
<accession>A0ABC8T1Y6</accession>
<dbReference type="EMBL" id="CAUOFW020004014">
    <property type="protein sequence ID" value="CAK9163385.1"/>
    <property type="molecule type" value="Genomic_DNA"/>
</dbReference>
<evidence type="ECO:0000313" key="3">
    <source>
        <dbReference type="EMBL" id="CAK9163385.1"/>
    </source>
</evidence>
<keyword evidence="1" id="KW-0812">Transmembrane</keyword>
<dbReference type="PANTHER" id="PTHR22753">
    <property type="entry name" value="TRANSMEMBRANE PROTEIN 68"/>
    <property type="match status" value="1"/>
</dbReference>
<evidence type="ECO:0000313" key="4">
    <source>
        <dbReference type="Proteomes" id="UP001642360"/>
    </source>
</evidence>
<reference evidence="3 4" key="1">
    <citation type="submission" date="2024-02" db="EMBL/GenBank/DDBJ databases">
        <authorList>
            <person name="Vignale AGUSTIN F."/>
            <person name="Sosa J E."/>
            <person name="Modenutti C."/>
        </authorList>
    </citation>
    <scope>NUCLEOTIDE SEQUENCE [LARGE SCALE GENOMIC DNA]</scope>
</reference>
<feature type="transmembrane region" description="Helical" evidence="1">
    <location>
        <begin position="259"/>
        <end position="284"/>
    </location>
</feature>
<keyword evidence="1" id="KW-1133">Transmembrane helix</keyword>
<keyword evidence="4" id="KW-1185">Reference proteome</keyword>
<evidence type="ECO:0000259" key="2">
    <source>
        <dbReference type="Pfam" id="PF12146"/>
    </source>
</evidence>
<keyword evidence="1" id="KW-0472">Membrane</keyword>
<proteinExistence type="predicted"/>